<name>A0A1G7FMD1_9FLAO</name>
<dbReference type="PANTHER" id="PTHR34861:SF10">
    <property type="entry name" value="CYCLASE"/>
    <property type="match status" value="1"/>
</dbReference>
<feature type="signal peptide" evidence="1">
    <location>
        <begin position="1"/>
        <end position="38"/>
    </location>
</feature>
<dbReference type="InterPro" id="IPR007325">
    <property type="entry name" value="KFase/CYL"/>
</dbReference>
<dbReference type="GO" id="GO:0004061">
    <property type="term" value="F:arylformamidase activity"/>
    <property type="evidence" value="ECO:0007669"/>
    <property type="project" value="InterPro"/>
</dbReference>
<keyword evidence="1" id="KW-0732">Signal</keyword>
<dbReference type="AlphaFoldDB" id="A0A1G7FMD1"/>
<keyword evidence="3" id="KW-1185">Reference proteome</keyword>
<sequence>MKKNEKMKSSTTKSSLLKVATTAGVFMLLLLFSTSLSAQETTMEKIQKDAPSNWGKWGSEDKIGALNYLDNAQTLRGIKEVKTGKRFTLQLPMTHGIGPVFPGRLPVEHFMSQDESTFASGKKDPLAGGMKYSDDVVYMYLQGTSHVDALGHAWYGNQIYGGKSANNTVDGHSFVGVGELAKKGITGRGILLDVGVALGDAKGRLAPNTCITLDDLKAVAKKQGVTIEKRDILVIRTGSMGRFYDEDDKENWDALTEPGLCYSKELVQWIYDMEIPVIASDNLAIEKSVQEIDGETAVIPLHGALIRDLGVVLTEIYWLEDLSEDCKKDKKYTFFFTAAPLKMEKGSGSPVNPIVIK</sequence>
<dbReference type="GO" id="GO:0019441">
    <property type="term" value="P:L-tryptophan catabolic process to kynurenine"/>
    <property type="evidence" value="ECO:0007669"/>
    <property type="project" value="InterPro"/>
</dbReference>
<proteinExistence type="predicted"/>
<gene>
    <name evidence="2" type="ORF">SAMN05421855_102646</name>
</gene>
<dbReference type="SUPFAM" id="SSF102198">
    <property type="entry name" value="Putative cyclase"/>
    <property type="match status" value="1"/>
</dbReference>
<dbReference type="STRING" id="227084.SAMN05421855_102646"/>
<protein>
    <submittedName>
        <fullName evidence="2">Kynurenine formamidase</fullName>
    </submittedName>
</protein>
<dbReference type="InterPro" id="IPR037175">
    <property type="entry name" value="KFase_sf"/>
</dbReference>
<dbReference type="EMBL" id="FNBA01000002">
    <property type="protein sequence ID" value="SDE77014.1"/>
    <property type="molecule type" value="Genomic_DNA"/>
</dbReference>
<evidence type="ECO:0000313" key="2">
    <source>
        <dbReference type="EMBL" id="SDE77014.1"/>
    </source>
</evidence>
<dbReference type="Proteomes" id="UP000199321">
    <property type="component" value="Unassembled WGS sequence"/>
</dbReference>
<evidence type="ECO:0000313" key="3">
    <source>
        <dbReference type="Proteomes" id="UP000199321"/>
    </source>
</evidence>
<dbReference type="PANTHER" id="PTHR34861">
    <property type="match status" value="1"/>
</dbReference>
<reference evidence="2 3" key="1">
    <citation type="submission" date="2016-10" db="EMBL/GenBank/DDBJ databases">
        <authorList>
            <person name="de Groot N.N."/>
        </authorList>
    </citation>
    <scope>NUCLEOTIDE SEQUENCE [LARGE SCALE GENOMIC DNA]</scope>
    <source>
        <strain evidence="2 3">DSM 16195</strain>
    </source>
</reference>
<feature type="chain" id="PRO_5011752627" evidence="1">
    <location>
        <begin position="39"/>
        <end position="357"/>
    </location>
</feature>
<evidence type="ECO:0000256" key="1">
    <source>
        <dbReference type="SAM" id="SignalP"/>
    </source>
</evidence>
<dbReference type="Pfam" id="PF04199">
    <property type="entry name" value="Cyclase"/>
    <property type="match status" value="1"/>
</dbReference>
<organism evidence="2 3">
    <name type="scientific">Ulvibacter litoralis</name>
    <dbReference type="NCBI Taxonomy" id="227084"/>
    <lineage>
        <taxon>Bacteria</taxon>
        <taxon>Pseudomonadati</taxon>
        <taxon>Bacteroidota</taxon>
        <taxon>Flavobacteriia</taxon>
        <taxon>Flavobacteriales</taxon>
        <taxon>Flavobacteriaceae</taxon>
        <taxon>Ulvibacter</taxon>
    </lineage>
</organism>
<accession>A0A1G7FMD1</accession>
<dbReference type="Gene3D" id="3.50.30.50">
    <property type="entry name" value="Putative cyclase"/>
    <property type="match status" value="1"/>
</dbReference>